<dbReference type="InterPro" id="IPR041588">
    <property type="entry name" value="Integrase_H2C2"/>
</dbReference>
<dbReference type="GO" id="GO:0003964">
    <property type="term" value="F:RNA-directed DNA polymerase activity"/>
    <property type="evidence" value="ECO:0007669"/>
    <property type="project" value="UniProtKB-EC"/>
</dbReference>
<evidence type="ECO:0000259" key="4">
    <source>
        <dbReference type="Pfam" id="PF17921"/>
    </source>
</evidence>
<dbReference type="Pfam" id="PF17921">
    <property type="entry name" value="Integrase_H2C2"/>
    <property type="match status" value="1"/>
</dbReference>
<dbReference type="AlphaFoldDB" id="A0A182KDN4"/>
<dbReference type="EC" id="2.7.7.49" evidence="1"/>
<dbReference type="InterPro" id="IPR043502">
    <property type="entry name" value="DNA/RNA_pol_sf"/>
</dbReference>
<dbReference type="Pfam" id="PF17919">
    <property type="entry name" value="RT_RNaseH_2"/>
    <property type="match status" value="1"/>
</dbReference>
<protein>
    <recommendedName>
        <fullName evidence="1">RNA-directed DNA polymerase</fullName>
        <ecNumber evidence="1">2.7.7.49</ecNumber>
    </recommendedName>
</protein>
<evidence type="ECO:0000313" key="5">
    <source>
        <dbReference type="EnsemblMetazoa" id="ACHR008871-PA"/>
    </source>
</evidence>
<dbReference type="PANTHER" id="PTHR37984">
    <property type="entry name" value="PROTEIN CBG26694"/>
    <property type="match status" value="1"/>
</dbReference>
<evidence type="ECO:0000259" key="3">
    <source>
        <dbReference type="Pfam" id="PF17919"/>
    </source>
</evidence>
<reference evidence="6" key="1">
    <citation type="submission" date="2013-03" db="EMBL/GenBank/DDBJ databases">
        <title>The Genome Sequence of Anopheles christyi ACHKN1017.</title>
        <authorList>
            <consortium name="The Broad Institute Genomics Platform"/>
            <person name="Neafsey D.E."/>
            <person name="Besansky N."/>
            <person name="Walker B."/>
            <person name="Young S.K."/>
            <person name="Zeng Q."/>
            <person name="Gargeya S."/>
            <person name="Fitzgerald M."/>
            <person name="Haas B."/>
            <person name="Abouelleil A."/>
            <person name="Allen A.W."/>
            <person name="Alvarado L."/>
            <person name="Arachchi H.M."/>
            <person name="Berlin A.M."/>
            <person name="Chapman S.B."/>
            <person name="Gainer-Dewar J."/>
            <person name="Goldberg J."/>
            <person name="Griggs A."/>
            <person name="Gujja S."/>
            <person name="Hansen M."/>
            <person name="Howarth C."/>
            <person name="Imamovic A."/>
            <person name="Ireland A."/>
            <person name="Larimer J."/>
            <person name="McCowan C."/>
            <person name="Murphy C."/>
            <person name="Pearson M."/>
            <person name="Poon T.W."/>
            <person name="Priest M."/>
            <person name="Roberts A."/>
            <person name="Saif S."/>
            <person name="Shea T."/>
            <person name="Sisk P."/>
            <person name="Sykes S."/>
            <person name="Wortman J."/>
            <person name="Nusbaum C."/>
            <person name="Birren B."/>
        </authorList>
    </citation>
    <scope>NUCLEOTIDE SEQUENCE [LARGE SCALE GENOMIC DNA]</scope>
    <source>
        <strain evidence="6">ACHKN1017</strain>
    </source>
</reference>
<dbReference type="PANTHER" id="PTHR37984:SF5">
    <property type="entry name" value="PROTEIN NYNRIN-LIKE"/>
    <property type="match status" value="1"/>
</dbReference>
<evidence type="ECO:0000313" key="6">
    <source>
        <dbReference type="Proteomes" id="UP000075881"/>
    </source>
</evidence>
<dbReference type="EnsemblMetazoa" id="ACHR008871-RA">
    <property type="protein sequence ID" value="ACHR008871-PA"/>
    <property type="gene ID" value="ACHR008871"/>
</dbReference>
<keyword evidence="6" id="KW-1185">Reference proteome</keyword>
<evidence type="ECO:0000256" key="1">
    <source>
        <dbReference type="ARBA" id="ARBA00012493"/>
    </source>
</evidence>
<proteinExistence type="predicted"/>
<dbReference type="Gene3D" id="1.10.340.70">
    <property type="match status" value="1"/>
</dbReference>
<dbReference type="SUPFAM" id="SSF56672">
    <property type="entry name" value="DNA/RNA polymerases"/>
    <property type="match status" value="1"/>
</dbReference>
<reference evidence="5" key="2">
    <citation type="submission" date="2020-05" db="UniProtKB">
        <authorList>
            <consortium name="EnsemblMetazoa"/>
        </authorList>
    </citation>
    <scope>IDENTIFICATION</scope>
    <source>
        <strain evidence="5">ACHKN1017</strain>
    </source>
</reference>
<feature type="domain" description="Integrase zinc-binding" evidence="4">
    <location>
        <begin position="80"/>
        <end position="130"/>
    </location>
</feature>
<dbReference type="Proteomes" id="UP000075881">
    <property type="component" value="Unassembled WGS sequence"/>
</dbReference>
<evidence type="ECO:0000256" key="2">
    <source>
        <dbReference type="ARBA" id="ARBA00023268"/>
    </source>
</evidence>
<dbReference type="STRING" id="43041.A0A182KDN4"/>
<dbReference type="VEuPathDB" id="VectorBase:ACHR008871"/>
<keyword evidence="2" id="KW-0511">Multifunctional enzyme</keyword>
<organism evidence="5 6">
    <name type="scientific">Anopheles christyi</name>
    <dbReference type="NCBI Taxonomy" id="43041"/>
    <lineage>
        <taxon>Eukaryota</taxon>
        <taxon>Metazoa</taxon>
        <taxon>Ecdysozoa</taxon>
        <taxon>Arthropoda</taxon>
        <taxon>Hexapoda</taxon>
        <taxon>Insecta</taxon>
        <taxon>Pterygota</taxon>
        <taxon>Neoptera</taxon>
        <taxon>Endopterygota</taxon>
        <taxon>Diptera</taxon>
        <taxon>Nematocera</taxon>
        <taxon>Culicoidea</taxon>
        <taxon>Culicidae</taxon>
        <taxon>Anophelinae</taxon>
        <taxon>Anopheles</taxon>
    </lineage>
</organism>
<dbReference type="InterPro" id="IPR050951">
    <property type="entry name" value="Retrovirus_Pol_polyprotein"/>
</dbReference>
<accession>A0A182KDN4</accession>
<feature type="domain" description="Reverse transcriptase/retrotransposon-derived protein RNase H-like" evidence="3">
    <location>
        <begin position="1"/>
        <end position="69"/>
    </location>
</feature>
<dbReference type="InterPro" id="IPR041577">
    <property type="entry name" value="RT_RNaseH_2"/>
</dbReference>
<sequence>HPSPNAKLVLDVDASNQAIGAALNQLTDKGPEPLAFFSEKLTPHLCKASTYDGNCTRYMKLSDTSETYTDHKPLTTAFHQRRQIIGNMHEAAHPGVKATTHMVTQRFVWPTMRRDCKQYVSICNACQQTKLKPIDTSNHNPKYSSYIQPHVSSYTHVFVRVDSVRPSLTPPYDGPFRVVKKRKKTFVLEVRGRNV</sequence>
<name>A0A182KDN4_9DIPT</name>